<gene>
    <name evidence="1" type="ORF">MF626_003201</name>
</gene>
<proteinExistence type="predicted"/>
<name>A0AAE9LA63_PAEPO</name>
<accession>A0AAE9LA63</accession>
<evidence type="ECO:0000313" key="1">
    <source>
        <dbReference type="EMBL" id="URJ53119.1"/>
    </source>
</evidence>
<dbReference type="AlphaFoldDB" id="A0AAE9LA63"/>
<sequence>MWDALSAPIFSVIIDRANLKGGLVRLYLALRSDWN</sequence>
<reference evidence="1" key="1">
    <citation type="submission" date="2022-11" db="EMBL/GenBank/DDBJ databases">
        <authorList>
            <person name="Vasilchenko N.G."/>
            <person name="Prazdnova E.V."/>
            <person name="Gorovtsov A.V."/>
            <person name="Chistyakov V.A."/>
            <person name="Pak M.L."/>
        </authorList>
    </citation>
    <scope>NUCLEOTIDE SEQUENCE</scope>
    <source>
        <strain evidence="1">R 4.5</strain>
    </source>
</reference>
<organism evidence="1 2">
    <name type="scientific">Paenibacillus polymyxa</name>
    <name type="common">Bacillus polymyxa</name>
    <dbReference type="NCBI Taxonomy" id="1406"/>
    <lineage>
        <taxon>Bacteria</taxon>
        <taxon>Bacillati</taxon>
        <taxon>Bacillota</taxon>
        <taxon>Bacilli</taxon>
        <taxon>Bacillales</taxon>
        <taxon>Paenibacillaceae</taxon>
        <taxon>Paenibacillus</taxon>
    </lineage>
</organism>
<dbReference type="Proteomes" id="UP001055784">
    <property type="component" value="Chromosome"/>
</dbReference>
<protein>
    <submittedName>
        <fullName evidence="1">Uncharacterized protein</fullName>
    </submittedName>
</protein>
<dbReference type="EMBL" id="CP097770">
    <property type="protein sequence ID" value="URJ53119.1"/>
    <property type="molecule type" value="Genomic_DNA"/>
</dbReference>
<evidence type="ECO:0000313" key="2">
    <source>
        <dbReference type="Proteomes" id="UP001055784"/>
    </source>
</evidence>